<dbReference type="EMBL" id="CM007648">
    <property type="protein sequence ID" value="ONM21689.1"/>
    <property type="molecule type" value="Genomic_DNA"/>
</dbReference>
<dbReference type="InterPro" id="IPR029131">
    <property type="entry name" value="HAUS5"/>
</dbReference>
<accession>A0A1D6EPJ7</accession>
<name>A0A1D6EPJ7_MAIZE</name>
<protein>
    <submittedName>
        <fullName evidence="1">AUGMIN subunit 5</fullName>
    </submittedName>
</protein>
<dbReference type="AlphaFoldDB" id="A0A1D6EPJ7"/>
<dbReference type="Pfam" id="PF14817">
    <property type="entry name" value="HAUS5"/>
    <property type="match status" value="1"/>
</dbReference>
<evidence type="ECO:0000313" key="1">
    <source>
        <dbReference type="EMBL" id="ONM21689.1"/>
    </source>
</evidence>
<dbReference type="GO" id="GO:0051225">
    <property type="term" value="P:spindle assembly"/>
    <property type="evidence" value="ECO:0007669"/>
    <property type="project" value="InterPro"/>
</dbReference>
<dbReference type="GO" id="GO:0005876">
    <property type="term" value="C:spindle microtubule"/>
    <property type="evidence" value="ECO:0007669"/>
    <property type="project" value="InterPro"/>
</dbReference>
<reference evidence="1" key="1">
    <citation type="submission" date="2015-12" db="EMBL/GenBank/DDBJ databases">
        <title>Update maize B73 reference genome by single molecule sequencing technologies.</title>
        <authorList>
            <consortium name="Maize Genome Sequencing Project"/>
            <person name="Ware D."/>
        </authorList>
    </citation>
    <scope>NUCLEOTIDE SEQUENCE [LARGE SCALE GENOMIC DNA]</scope>
    <source>
        <tissue evidence="1">Seedling</tissue>
    </source>
</reference>
<proteinExistence type="predicted"/>
<dbReference type="GO" id="GO:0070652">
    <property type="term" value="C:HAUS complex"/>
    <property type="evidence" value="ECO:0007669"/>
    <property type="project" value="InterPro"/>
</dbReference>
<dbReference type="ExpressionAtlas" id="A0A1D6EPJ7">
    <property type="expression patterns" value="baseline and differential"/>
</dbReference>
<gene>
    <name evidence="1" type="ORF">ZEAMMB73_Zm00001d005707</name>
</gene>
<dbReference type="PANTHER" id="PTHR34968">
    <property type="entry name" value="AUGMIN SUBUNIT 5"/>
    <property type="match status" value="1"/>
</dbReference>
<organism evidence="1">
    <name type="scientific">Zea mays</name>
    <name type="common">Maize</name>
    <dbReference type="NCBI Taxonomy" id="4577"/>
    <lineage>
        <taxon>Eukaryota</taxon>
        <taxon>Viridiplantae</taxon>
        <taxon>Streptophyta</taxon>
        <taxon>Embryophyta</taxon>
        <taxon>Tracheophyta</taxon>
        <taxon>Spermatophyta</taxon>
        <taxon>Magnoliopsida</taxon>
        <taxon>Liliopsida</taxon>
        <taxon>Poales</taxon>
        <taxon>Poaceae</taxon>
        <taxon>PACMAD clade</taxon>
        <taxon>Panicoideae</taxon>
        <taxon>Andropogonodae</taxon>
        <taxon>Andropogoneae</taxon>
        <taxon>Tripsacinae</taxon>
        <taxon>Zea</taxon>
    </lineage>
</organism>
<dbReference type="InterPro" id="IPR044706">
    <property type="entry name" value="AUG5_plant"/>
</dbReference>
<sequence>MAGNKKLPTGNTTQNVTNSRHLELDVWAKEREVAGLKASLSTLTSEVQRLYKLCAEWKEAEDSLKKKWKKIEEFDARRSELEFIYSALQRANMDSSAFWEQQPLSARGYASTTIIPACHAVVDMSTNSRDLIERELAAFSQSLDNSLCRLPATPQVSSVICLNRLLPNNICLLCSHTSTRLYLLYLNELDKHEPLKIC</sequence>
<dbReference type="PANTHER" id="PTHR34968:SF1">
    <property type="entry name" value="AUGMIN SUBUNIT 5"/>
    <property type="match status" value="1"/>
</dbReference>